<comment type="caution">
    <text evidence="1">The sequence shown here is derived from an EMBL/GenBank/DDBJ whole genome shotgun (WGS) entry which is preliminary data.</text>
</comment>
<dbReference type="Gene3D" id="3.40.50.12370">
    <property type="match status" value="1"/>
</dbReference>
<dbReference type="Proteomes" id="UP000466332">
    <property type="component" value="Unassembled WGS sequence"/>
</dbReference>
<proteinExistence type="predicted"/>
<feature type="non-terminal residue" evidence="1">
    <location>
        <position position="151"/>
    </location>
</feature>
<dbReference type="SUPFAM" id="SSF52402">
    <property type="entry name" value="Adenine nucleotide alpha hydrolases-like"/>
    <property type="match status" value="1"/>
</dbReference>
<reference evidence="1 2" key="1">
    <citation type="submission" date="2019-12" db="EMBL/GenBank/DDBJ databases">
        <title>Novel species isolated from a subtropical stream in China.</title>
        <authorList>
            <person name="Lu H."/>
        </authorList>
    </citation>
    <scope>NUCLEOTIDE SEQUENCE [LARGE SCALE GENOMIC DNA]</scope>
    <source>
        <strain evidence="1 2">FT109W</strain>
    </source>
</reference>
<sequence>MSYKTILVNAQPAPRTAQIVACASRLALADDAHLVGLASTGLNELEYQCNAIAPGVPVLPDASRVLTAAARQALDEFTAVASQLGVAACEARLTDDNLLASMVLQARYADLVVTGQTDAGGVPAAQLILHSPRPVLVVPDADAGAASAAGA</sequence>
<keyword evidence="2" id="KW-1185">Reference proteome</keyword>
<evidence type="ECO:0000313" key="2">
    <source>
        <dbReference type="Proteomes" id="UP000466332"/>
    </source>
</evidence>
<dbReference type="EMBL" id="WWCS01000068">
    <property type="protein sequence ID" value="MYN43427.1"/>
    <property type="molecule type" value="Genomic_DNA"/>
</dbReference>
<organism evidence="1 2">
    <name type="scientific">Duganella margarita</name>
    <dbReference type="NCBI Taxonomy" id="2692170"/>
    <lineage>
        <taxon>Bacteria</taxon>
        <taxon>Pseudomonadati</taxon>
        <taxon>Pseudomonadota</taxon>
        <taxon>Betaproteobacteria</taxon>
        <taxon>Burkholderiales</taxon>
        <taxon>Oxalobacteraceae</taxon>
        <taxon>Telluria group</taxon>
        <taxon>Duganella</taxon>
    </lineage>
</organism>
<gene>
    <name evidence="1" type="ORF">GTP55_29235</name>
</gene>
<evidence type="ECO:0000313" key="1">
    <source>
        <dbReference type="EMBL" id="MYN43427.1"/>
    </source>
</evidence>
<accession>A0ABW9WSJ0</accession>
<name>A0ABW9WSJ0_9BURK</name>
<protein>
    <submittedName>
        <fullName evidence="1">Universal stress protein</fullName>
    </submittedName>
</protein>